<name>A0A4S4ATQ3_9RHOO</name>
<keyword evidence="2" id="KW-0441">Lipid A biosynthesis</keyword>
<evidence type="ECO:0008006" key="9">
    <source>
        <dbReference type="Google" id="ProtNLM"/>
    </source>
</evidence>
<evidence type="ECO:0000256" key="1">
    <source>
        <dbReference type="ARBA" id="ARBA00022516"/>
    </source>
</evidence>
<keyword evidence="1" id="KW-0444">Lipid biosynthesis</keyword>
<dbReference type="InterPro" id="IPR018357">
    <property type="entry name" value="Hexapep_transf_CS"/>
</dbReference>
<dbReference type="OrthoDB" id="272049at2"/>
<evidence type="ECO:0000256" key="6">
    <source>
        <dbReference type="ARBA" id="ARBA00023315"/>
    </source>
</evidence>
<dbReference type="GO" id="GO:0016020">
    <property type="term" value="C:membrane"/>
    <property type="evidence" value="ECO:0007669"/>
    <property type="project" value="GOC"/>
</dbReference>
<dbReference type="InterPro" id="IPR007691">
    <property type="entry name" value="LpxD"/>
</dbReference>
<dbReference type="PANTHER" id="PTHR43378">
    <property type="entry name" value="UDP-3-O-ACYLGLUCOSAMINE N-ACYLTRANSFERASE"/>
    <property type="match status" value="1"/>
</dbReference>
<dbReference type="RefSeq" id="WP_136349600.1">
    <property type="nucleotide sequence ID" value="NZ_SSOC01000006.1"/>
</dbReference>
<accession>A0A4S4ATQ3</accession>
<dbReference type="InterPro" id="IPR001451">
    <property type="entry name" value="Hexapep"/>
</dbReference>
<evidence type="ECO:0000256" key="4">
    <source>
        <dbReference type="ARBA" id="ARBA00022737"/>
    </source>
</evidence>
<dbReference type="CDD" id="cd03352">
    <property type="entry name" value="LbH_LpxD"/>
    <property type="match status" value="1"/>
</dbReference>
<protein>
    <recommendedName>
        <fullName evidence="9">UDP-3-O-(3-hydroxymyristoyl)glucosamine N-acyltransferase</fullName>
    </recommendedName>
</protein>
<evidence type="ECO:0000256" key="2">
    <source>
        <dbReference type="ARBA" id="ARBA00022556"/>
    </source>
</evidence>
<reference evidence="7 8" key="1">
    <citation type="submission" date="2019-04" db="EMBL/GenBank/DDBJ databases">
        <title>Azoarcus nasutitermitis sp. nov. isolated from termite nest.</title>
        <authorList>
            <person name="Lin S.-Y."/>
            <person name="Hameed A."/>
            <person name="Hsu Y.-H."/>
            <person name="Young C.-C."/>
        </authorList>
    </citation>
    <scope>NUCLEOTIDE SEQUENCE [LARGE SCALE GENOMIC DNA]</scope>
    <source>
        <strain evidence="7 8">CC-YHH838</strain>
    </source>
</reference>
<keyword evidence="5" id="KW-0443">Lipid metabolism</keyword>
<keyword evidence="8" id="KW-1185">Reference proteome</keyword>
<dbReference type="GO" id="GO:0009245">
    <property type="term" value="P:lipid A biosynthetic process"/>
    <property type="evidence" value="ECO:0007669"/>
    <property type="project" value="UniProtKB-KW"/>
</dbReference>
<organism evidence="7 8">
    <name type="scientific">Pseudothauera nasutitermitis</name>
    <dbReference type="NCBI Taxonomy" id="2565930"/>
    <lineage>
        <taxon>Bacteria</taxon>
        <taxon>Pseudomonadati</taxon>
        <taxon>Pseudomonadota</taxon>
        <taxon>Betaproteobacteria</taxon>
        <taxon>Rhodocyclales</taxon>
        <taxon>Zoogloeaceae</taxon>
        <taxon>Pseudothauera</taxon>
    </lineage>
</organism>
<dbReference type="Pfam" id="PF00132">
    <property type="entry name" value="Hexapep"/>
    <property type="match status" value="2"/>
</dbReference>
<keyword evidence="4" id="KW-0677">Repeat</keyword>
<keyword evidence="6" id="KW-0012">Acyltransferase</keyword>
<keyword evidence="3" id="KW-0808">Transferase</keyword>
<dbReference type="Proteomes" id="UP000308430">
    <property type="component" value="Unassembled WGS sequence"/>
</dbReference>
<comment type="caution">
    <text evidence="7">The sequence shown here is derived from an EMBL/GenBank/DDBJ whole genome shotgun (WGS) entry which is preliminary data.</text>
</comment>
<evidence type="ECO:0000313" key="8">
    <source>
        <dbReference type="Proteomes" id="UP000308430"/>
    </source>
</evidence>
<gene>
    <name evidence="7" type="ORF">E6C76_17885</name>
</gene>
<evidence type="ECO:0000313" key="7">
    <source>
        <dbReference type="EMBL" id="THF63120.1"/>
    </source>
</evidence>
<dbReference type="EMBL" id="SSOC01000006">
    <property type="protein sequence ID" value="THF63120.1"/>
    <property type="molecule type" value="Genomic_DNA"/>
</dbReference>
<dbReference type="PANTHER" id="PTHR43378:SF2">
    <property type="entry name" value="UDP-3-O-ACYLGLUCOSAMINE N-ACYLTRANSFERASE 1, MITOCHONDRIAL-RELATED"/>
    <property type="match status" value="1"/>
</dbReference>
<dbReference type="InterPro" id="IPR011004">
    <property type="entry name" value="Trimer_LpxA-like_sf"/>
</dbReference>
<dbReference type="GO" id="GO:0016410">
    <property type="term" value="F:N-acyltransferase activity"/>
    <property type="evidence" value="ECO:0007669"/>
    <property type="project" value="InterPro"/>
</dbReference>
<dbReference type="PROSITE" id="PS00101">
    <property type="entry name" value="HEXAPEP_TRANSFERASES"/>
    <property type="match status" value="1"/>
</dbReference>
<evidence type="ECO:0000256" key="5">
    <source>
        <dbReference type="ARBA" id="ARBA00023098"/>
    </source>
</evidence>
<proteinExistence type="predicted"/>
<dbReference type="SUPFAM" id="SSF51161">
    <property type="entry name" value="Trimeric LpxA-like enzymes"/>
    <property type="match status" value="1"/>
</dbReference>
<evidence type="ECO:0000256" key="3">
    <source>
        <dbReference type="ARBA" id="ARBA00022679"/>
    </source>
</evidence>
<sequence>MLNITIHDIESFSSERCITIIGKAHPSKKFTSIKPIALAKPEDVSFCRFEGEQGVSLIKNSSAGLLFIPFSLLEEADRLARNDNGLMYLACETPRLELAYFLKRFWIELDSDSAYTNHRHGGLVHPQARISNSAKIMKGAIIGKNVSIGDDTVIFPGAVIENAMIGNKCSIGANAVIGGIGFGFEKDPATGEIIDFPHIGTVRMGDNVRVGACTCIDRASIGETILGDNVKIDNLCHIGHNVKIGNETRIVALSIIGGSTRIGKNCWLAPASAIRDWIDLGDEAIIGMGAVVTKSVESNTTVIGNPARPIEIKRKKYL</sequence>
<dbReference type="Gene3D" id="2.160.10.10">
    <property type="entry name" value="Hexapeptide repeat proteins"/>
    <property type="match status" value="1"/>
</dbReference>
<dbReference type="AlphaFoldDB" id="A0A4S4ATQ3"/>